<dbReference type="InterPro" id="IPR011992">
    <property type="entry name" value="EF-hand-dom_pair"/>
</dbReference>
<accession>A0A6J0BJA7</accession>
<proteinExistence type="predicted"/>
<keyword evidence="7" id="KW-0325">Glycoprotein</keyword>
<dbReference type="SUPFAM" id="SSF47473">
    <property type="entry name" value="EF-hand"/>
    <property type="match status" value="1"/>
</dbReference>
<dbReference type="OrthoDB" id="9972865at2759"/>
<organism evidence="11">
    <name type="scientific">Neodiprion lecontei</name>
    <name type="common">Redheaded pine sawfly</name>
    <dbReference type="NCBI Taxonomy" id="441921"/>
    <lineage>
        <taxon>Eukaryota</taxon>
        <taxon>Metazoa</taxon>
        <taxon>Ecdysozoa</taxon>
        <taxon>Arthropoda</taxon>
        <taxon>Hexapoda</taxon>
        <taxon>Insecta</taxon>
        <taxon>Pterygota</taxon>
        <taxon>Neoptera</taxon>
        <taxon>Endopterygota</taxon>
        <taxon>Hymenoptera</taxon>
        <taxon>Tenthredinoidea</taxon>
        <taxon>Diprionidae</taxon>
        <taxon>Diprioninae</taxon>
        <taxon>Neodiprion</taxon>
    </lineage>
</organism>
<evidence type="ECO:0000313" key="10">
    <source>
        <dbReference type="Proteomes" id="UP000829291"/>
    </source>
</evidence>
<reference evidence="11" key="1">
    <citation type="submission" date="2025-08" db="UniProtKB">
        <authorList>
            <consortium name="RefSeq"/>
        </authorList>
    </citation>
    <scope>IDENTIFICATION</scope>
    <source>
        <tissue evidence="11">Thorax and Abdomen</tissue>
    </source>
</reference>
<dbReference type="GeneID" id="107220621"/>
<dbReference type="SMART" id="SM00274">
    <property type="entry name" value="FOLN"/>
    <property type="match status" value="1"/>
</dbReference>
<dbReference type="InterPro" id="IPR018247">
    <property type="entry name" value="EF_Hand_1_Ca_BS"/>
</dbReference>
<evidence type="ECO:0000256" key="3">
    <source>
        <dbReference type="ARBA" id="ARBA00022530"/>
    </source>
</evidence>
<sequence>MRATTQLLLGTLCVAVLLLSDVSGKHHGHRSESTPASEIETQDVGINEVLPEDIEDKYEAFSPDENNRWKYDPCMDKHCSAGRTCKPDDDGVAQCVCVEECEPESDARRKVCTNLNETWSSDCEVHQARCFCVTGDPRCKGPEQKHVHVEYYGECREMPECTEGQMADFPRRMRDWLFNVMRDLADRRELTEHFLEMQQAAAQNFTIRWRNAVIWKWCDLDGSPHDRVVSRHELFPIRAPLMALEHCIAPFLDACDADGDHKITLREWGKCLEIEEDDLDDKCGELVEMVGEQD</sequence>
<dbReference type="InterPro" id="IPR019577">
    <property type="entry name" value="SPARC/Testican_Ca-bd-dom"/>
</dbReference>
<protein>
    <submittedName>
        <fullName evidence="11">SPARC</fullName>
    </submittedName>
</protein>
<dbReference type="Gene3D" id="1.10.238.10">
    <property type="entry name" value="EF-hand"/>
    <property type="match status" value="1"/>
</dbReference>
<dbReference type="PANTHER" id="PTHR13866:SF14">
    <property type="entry name" value="BM-40"/>
    <property type="match status" value="1"/>
</dbReference>
<dbReference type="FunFam" id="1.10.238.10:FF:000234">
    <property type="entry name" value="Protein BM-40"/>
    <property type="match status" value="1"/>
</dbReference>
<evidence type="ECO:0000256" key="7">
    <source>
        <dbReference type="ARBA" id="ARBA00023180"/>
    </source>
</evidence>
<dbReference type="GO" id="GO:0050840">
    <property type="term" value="F:extracellular matrix binding"/>
    <property type="evidence" value="ECO:0007669"/>
    <property type="project" value="TreeGrafter"/>
</dbReference>
<dbReference type="FunCoup" id="A0A6J0BJA7">
    <property type="interactions" value="36"/>
</dbReference>
<keyword evidence="4 8" id="KW-0732">Signal</keyword>
<name>A0A6J0BJA7_NEOLC</name>
<evidence type="ECO:0000256" key="1">
    <source>
        <dbReference type="ARBA" id="ARBA00004613"/>
    </source>
</evidence>
<dbReference type="PANTHER" id="PTHR13866">
    <property type="entry name" value="SPARC OSTEONECTIN"/>
    <property type="match status" value="1"/>
</dbReference>
<dbReference type="InterPro" id="IPR003645">
    <property type="entry name" value="Fol_N"/>
</dbReference>
<dbReference type="Proteomes" id="UP000829291">
    <property type="component" value="Chromosome 3"/>
</dbReference>
<evidence type="ECO:0000256" key="4">
    <source>
        <dbReference type="ARBA" id="ARBA00022729"/>
    </source>
</evidence>
<keyword evidence="3" id="KW-0272">Extracellular matrix</keyword>
<evidence type="ECO:0000256" key="5">
    <source>
        <dbReference type="ARBA" id="ARBA00022837"/>
    </source>
</evidence>
<keyword evidence="6" id="KW-1015">Disulfide bond</keyword>
<dbReference type="GO" id="GO:0005615">
    <property type="term" value="C:extracellular space"/>
    <property type="evidence" value="ECO:0007669"/>
    <property type="project" value="InterPro"/>
</dbReference>
<feature type="chain" id="PRO_5026708834" evidence="8">
    <location>
        <begin position="25"/>
        <end position="294"/>
    </location>
</feature>
<evidence type="ECO:0000256" key="2">
    <source>
        <dbReference type="ARBA" id="ARBA00022525"/>
    </source>
</evidence>
<dbReference type="InterPro" id="IPR001999">
    <property type="entry name" value="Osteonectin_CS"/>
</dbReference>
<feature type="domain" description="Follistatin-like" evidence="9">
    <location>
        <begin position="73"/>
        <end position="96"/>
    </location>
</feature>
<evidence type="ECO:0000313" key="11">
    <source>
        <dbReference type="RefSeq" id="XP_015514775.1"/>
    </source>
</evidence>
<keyword evidence="5" id="KW-0106">Calcium</keyword>
<keyword evidence="2" id="KW-0964">Secreted</keyword>
<dbReference type="AlphaFoldDB" id="A0A6J0BJA7"/>
<dbReference type="PROSITE" id="PS00018">
    <property type="entry name" value="EF_HAND_1"/>
    <property type="match status" value="1"/>
</dbReference>
<keyword evidence="10" id="KW-1185">Reference proteome</keyword>
<dbReference type="GO" id="GO:0005518">
    <property type="term" value="F:collagen binding"/>
    <property type="evidence" value="ECO:0007669"/>
    <property type="project" value="TreeGrafter"/>
</dbReference>
<dbReference type="CTD" id="6678"/>
<dbReference type="GO" id="GO:0005509">
    <property type="term" value="F:calcium ion binding"/>
    <property type="evidence" value="ECO:0007669"/>
    <property type="project" value="InterPro"/>
</dbReference>
<dbReference type="InParanoid" id="A0A6J0BJA7"/>
<dbReference type="RefSeq" id="XP_015514775.1">
    <property type="nucleotide sequence ID" value="XM_015659289.2"/>
</dbReference>
<dbReference type="PROSITE" id="PS00613">
    <property type="entry name" value="OSTEONECTIN_2"/>
    <property type="match status" value="1"/>
</dbReference>
<comment type="subcellular location">
    <subcellularLocation>
        <location evidence="1">Secreted</location>
    </subcellularLocation>
</comment>
<evidence type="ECO:0000256" key="8">
    <source>
        <dbReference type="SAM" id="SignalP"/>
    </source>
</evidence>
<dbReference type="KEGG" id="nlo:107220621"/>
<dbReference type="CDD" id="cd16231">
    <property type="entry name" value="EFh_SPARC_like"/>
    <property type="match status" value="1"/>
</dbReference>
<gene>
    <name evidence="11" type="primary">LOC107220621</name>
</gene>
<dbReference type="Gene3D" id="3.30.60.30">
    <property type="match status" value="1"/>
</dbReference>
<feature type="signal peptide" evidence="8">
    <location>
        <begin position="1"/>
        <end position="24"/>
    </location>
</feature>
<evidence type="ECO:0000259" key="9">
    <source>
        <dbReference type="SMART" id="SM00274"/>
    </source>
</evidence>
<dbReference type="Pfam" id="PF10591">
    <property type="entry name" value="SPARC_Ca_bdg"/>
    <property type="match status" value="1"/>
</dbReference>
<evidence type="ECO:0000256" key="6">
    <source>
        <dbReference type="ARBA" id="ARBA00023157"/>
    </source>
</evidence>